<dbReference type="SUPFAM" id="SSF47819">
    <property type="entry name" value="HRDC-like"/>
    <property type="match status" value="1"/>
</dbReference>
<evidence type="ECO:0000313" key="11">
    <source>
        <dbReference type="Proteomes" id="UP000483672"/>
    </source>
</evidence>
<organism evidence="10 11">
    <name type="scientific">Orbilia oligospora</name>
    <name type="common">Nematode-trapping fungus</name>
    <name type="synonym">Arthrobotrys oligospora</name>
    <dbReference type="NCBI Taxonomy" id="2813651"/>
    <lineage>
        <taxon>Eukaryota</taxon>
        <taxon>Fungi</taxon>
        <taxon>Dikarya</taxon>
        <taxon>Ascomycota</taxon>
        <taxon>Pezizomycotina</taxon>
        <taxon>Orbiliomycetes</taxon>
        <taxon>Orbiliales</taxon>
        <taxon>Orbiliaceae</taxon>
        <taxon>Orbilia</taxon>
    </lineage>
</organism>
<dbReference type="Gene3D" id="3.30.420.10">
    <property type="entry name" value="Ribonuclease H-like superfamily/Ribonuclease H"/>
    <property type="match status" value="1"/>
</dbReference>
<dbReference type="GO" id="GO:0071044">
    <property type="term" value="P:histone mRNA catabolic process"/>
    <property type="evidence" value="ECO:0007669"/>
    <property type="project" value="TreeGrafter"/>
</dbReference>
<keyword evidence="3" id="KW-0540">Nuclease</keyword>
<keyword evidence="4" id="KW-0378">Hydrolase</keyword>
<feature type="compositionally biased region" description="Basic and acidic residues" evidence="9">
    <location>
        <begin position="772"/>
        <end position="789"/>
    </location>
</feature>
<dbReference type="CDD" id="cd06147">
    <property type="entry name" value="Rrp6p_like_exo"/>
    <property type="match status" value="1"/>
</dbReference>
<sequence>MEPTEFATFQKDASLGLVKLVKTVKTLSSGDIAFNKSLDAEFSTVLDNTNSKVLGLINSLVRNATDGSDVKFENFEDSDSVETRWSVISEVVDFLLEKADMCMDEYTGTVKRGIMQTTTAQSNYKSARTEKRTAEGRKAFNKSLHMVKPQLQFKKPLSPLDSGPHKPRLEKKPHAIKPLQDSLVPTIFDGREKYPHPYLEEISQYKFPNRVHKVAEPIQYKPFESTSAIFVDSPQRLHEMMKELVKAQEIAVDLEHHDFRSYIGLVCLMQVSTREQDWIIDTLKLRDELEVLNEVFANPGIVKVFHGAFMDIIWLQRDLNIYVVGLFDTYDAARSLGFTGHSLAFLLKKYINFDADKSYQLADWRVRPIPQEMLDYARSDTHFLLFIYDNMRNELIGKSNAAEEDKIETVQNNSKETCLKTYDTEPYDSVNGSGSRGWLSILKHNAVNFTDEQFSVFKAVHAWRDRVAREEDDNPHFVMSKNHLLSFARQMPVDAAAALSVSNNPLLRSKLSDLVSTIKEAKANPVPFSSVQHLLVTAGKYWAPQAKDTRKDGEEGLNIMPMLGAGDAGAKTEESQFWGGTFGGSRWEVKDLVVGVNDISLALPLPNLTATVLDGPGGHETQTPIPRADYIKDREIKSEAADIIVIKKLGGGRKRKLEDVTEYVQHNDDDDDDDDGSDGDPDSPSSQVGASAGGAIPGNDADKEDGLETVQLSKLDKRAARKAEKRRKKAEAKRNTAPGGGDFQENGGDDDENEEGEFQAFDYTSAPSIMNAKKESESKAFDGSKKYDGGPKGMRGRRREREGKSSTMKA</sequence>
<feature type="compositionally biased region" description="Acidic residues" evidence="9">
    <location>
        <begin position="668"/>
        <end position="681"/>
    </location>
</feature>
<dbReference type="GO" id="GO:0071051">
    <property type="term" value="P:poly(A)-dependent snoRNA 3'-end processing"/>
    <property type="evidence" value="ECO:0007669"/>
    <property type="project" value="TreeGrafter"/>
</dbReference>
<keyword evidence="6" id="KW-0269">Exonuclease</keyword>
<evidence type="ECO:0000256" key="6">
    <source>
        <dbReference type="ARBA" id="ARBA00022839"/>
    </source>
</evidence>
<dbReference type="Pfam" id="PF08066">
    <property type="entry name" value="PMC2NT"/>
    <property type="match status" value="1"/>
</dbReference>
<evidence type="ECO:0000313" key="10">
    <source>
        <dbReference type="EMBL" id="KAF3205405.1"/>
    </source>
</evidence>
<evidence type="ECO:0000256" key="3">
    <source>
        <dbReference type="ARBA" id="ARBA00022722"/>
    </source>
</evidence>
<dbReference type="GO" id="GO:0071037">
    <property type="term" value="P:nuclear polyadenylation-dependent snRNA catabolic process"/>
    <property type="evidence" value="ECO:0007669"/>
    <property type="project" value="TreeGrafter"/>
</dbReference>
<dbReference type="InterPro" id="IPR049559">
    <property type="entry name" value="Rrp6p-like_exo"/>
</dbReference>
<evidence type="ECO:0000256" key="9">
    <source>
        <dbReference type="SAM" id="MobiDB-lite"/>
    </source>
</evidence>
<dbReference type="InterPro" id="IPR002562">
    <property type="entry name" value="3'-5'_exonuclease_dom"/>
</dbReference>
<evidence type="ECO:0000256" key="8">
    <source>
        <dbReference type="ARBA" id="ARBA00043957"/>
    </source>
</evidence>
<dbReference type="GO" id="GO:0005730">
    <property type="term" value="C:nucleolus"/>
    <property type="evidence" value="ECO:0007669"/>
    <property type="project" value="TreeGrafter"/>
</dbReference>
<protein>
    <submittedName>
        <fullName evidence="10">Exosome nuclease subunit</fullName>
    </submittedName>
</protein>
<dbReference type="SMART" id="SM00474">
    <property type="entry name" value="35EXOc"/>
    <property type="match status" value="1"/>
</dbReference>
<dbReference type="GO" id="GO:0000467">
    <property type="term" value="P:exonucleolytic trimming to generate mature 3'-end of 5.8S rRNA from tricistronic rRNA transcript (SSU-rRNA, 5.8S rRNA, LSU-rRNA)"/>
    <property type="evidence" value="ECO:0007669"/>
    <property type="project" value="InterPro"/>
</dbReference>
<evidence type="ECO:0000256" key="7">
    <source>
        <dbReference type="ARBA" id="ARBA00023242"/>
    </source>
</evidence>
<dbReference type="GO" id="GO:0071040">
    <property type="term" value="P:nuclear polyadenylation-dependent antisense transcript catabolic process"/>
    <property type="evidence" value="ECO:0007669"/>
    <property type="project" value="TreeGrafter"/>
</dbReference>
<dbReference type="PANTHER" id="PTHR12124">
    <property type="entry name" value="POLYMYOSITIS/SCLERODERMA AUTOANTIGEN-RELATED"/>
    <property type="match status" value="1"/>
</dbReference>
<dbReference type="Proteomes" id="UP000483672">
    <property type="component" value="Unassembled WGS sequence"/>
</dbReference>
<dbReference type="InterPro" id="IPR044876">
    <property type="entry name" value="HRDC_dom_sf"/>
</dbReference>
<gene>
    <name evidence="10" type="primary">RRP6</name>
    <name evidence="10" type="ORF">TWF191_001877</name>
</gene>
<dbReference type="SUPFAM" id="SSF53098">
    <property type="entry name" value="Ribonuclease H-like"/>
    <property type="match status" value="1"/>
</dbReference>
<comment type="similarity">
    <text evidence="8">Belongs to the exosome component 10/RRP6 family.</text>
</comment>
<dbReference type="InterPro" id="IPR010997">
    <property type="entry name" value="HRDC-like_sf"/>
</dbReference>
<comment type="subcellular location">
    <subcellularLocation>
        <location evidence="1">Nucleus</location>
    </subcellularLocation>
</comment>
<dbReference type="Pfam" id="PF01612">
    <property type="entry name" value="DNA_pol_A_exo1"/>
    <property type="match status" value="1"/>
</dbReference>
<keyword evidence="5" id="KW-0271">Exosome</keyword>
<comment type="caution">
    <text evidence="10">The sequence shown here is derived from an EMBL/GenBank/DDBJ whole genome shotgun (WGS) entry which is preliminary data.</text>
</comment>
<dbReference type="PROSITE" id="PS50967">
    <property type="entry name" value="HRDC"/>
    <property type="match status" value="1"/>
</dbReference>
<dbReference type="GO" id="GO:0003727">
    <property type="term" value="F:single-stranded RNA binding"/>
    <property type="evidence" value="ECO:0007669"/>
    <property type="project" value="TreeGrafter"/>
</dbReference>
<dbReference type="AlphaFoldDB" id="A0A6G1LZE2"/>
<dbReference type="Pfam" id="PF00570">
    <property type="entry name" value="HRDC"/>
    <property type="match status" value="1"/>
</dbReference>
<dbReference type="InterPro" id="IPR002121">
    <property type="entry name" value="HRDC_dom"/>
</dbReference>
<proteinExistence type="inferred from homology"/>
<accession>A0A6G1LZE2</accession>
<evidence type="ECO:0000256" key="2">
    <source>
        <dbReference type="ARBA" id="ARBA00022552"/>
    </source>
</evidence>
<dbReference type="Gene3D" id="1.10.150.80">
    <property type="entry name" value="HRDC domain"/>
    <property type="match status" value="1"/>
</dbReference>
<keyword evidence="7" id="KW-0539">Nucleus</keyword>
<dbReference type="SMART" id="SM00341">
    <property type="entry name" value="HRDC"/>
    <property type="match status" value="1"/>
</dbReference>
<dbReference type="GO" id="GO:0071039">
    <property type="term" value="P:nuclear polyadenylation-dependent CUT catabolic process"/>
    <property type="evidence" value="ECO:0007669"/>
    <property type="project" value="TreeGrafter"/>
</dbReference>
<evidence type="ECO:0000256" key="5">
    <source>
        <dbReference type="ARBA" id="ARBA00022835"/>
    </source>
</evidence>
<dbReference type="InterPro" id="IPR036397">
    <property type="entry name" value="RNaseH_sf"/>
</dbReference>
<dbReference type="GO" id="GO:0000176">
    <property type="term" value="C:nuclear exosome (RNase complex)"/>
    <property type="evidence" value="ECO:0007669"/>
    <property type="project" value="InterPro"/>
</dbReference>
<feature type="compositionally biased region" description="Acidic residues" evidence="9">
    <location>
        <begin position="747"/>
        <end position="757"/>
    </location>
</feature>
<feature type="region of interest" description="Disordered" evidence="9">
    <location>
        <begin position="665"/>
        <end position="810"/>
    </location>
</feature>
<keyword evidence="2" id="KW-0698">rRNA processing</keyword>
<dbReference type="GO" id="GO:0000166">
    <property type="term" value="F:nucleotide binding"/>
    <property type="evidence" value="ECO:0007669"/>
    <property type="project" value="InterPro"/>
</dbReference>
<evidence type="ECO:0000256" key="4">
    <source>
        <dbReference type="ARBA" id="ARBA00022801"/>
    </source>
</evidence>
<dbReference type="InterPro" id="IPR045092">
    <property type="entry name" value="Rrp6-like"/>
</dbReference>
<dbReference type="PANTHER" id="PTHR12124:SF47">
    <property type="entry name" value="EXOSOME COMPONENT 10"/>
    <property type="match status" value="1"/>
</dbReference>
<reference evidence="10 11" key="1">
    <citation type="submission" date="2019-06" db="EMBL/GenBank/DDBJ databases">
        <authorList>
            <person name="Palmer J.M."/>
        </authorList>
    </citation>
    <scope>NUCLEOTIDE SEQUENCE [LARGE SCALE GENOMIC DNA]</scope>
    <source>
        <strain evidence="10 11">TWF191</strain>
    </source>
</reference>
<dbReference type="InterPro" id="IPR012337">
    <property type="entry name" value="RNaseH-like_sf"/>
</dbReference>
<dbReference type="FunFam" id="3.30.420.10:FF:000059">
    <property type="entry name" value="Exosome complex exonuclease Rrp6"/>
    <property type="match status" value="1"/>
</dbReference>
<evidence type="ECO:0000256" key="1">
    <source>
        <dbReference type="ARBA" id="ARBA00004123"/>
    </source>
</evidence>
<dbReference type="InterPro" id="IPR012588">
    <property type="entry name" value="Exosome-assoc_fac_Rrp6_N"/>
</dbReference>
<dbReference type="EMBL" id="WIPF01000134">
    <property type="protein sequence ID" value="KAF3205405.1"/>
    <property type="molecule type" value="Genomic_DNA"/>
</dbReference>
<dbReference type="GO" id="GO:0071036">
    <property type="term" value="P:nuclear polyadenylation-dependent snoRNA catabolic process"/>
    <property type="evidence" value="ECO:0007669"/>
    <property type="project" value="TreeGrafter"/>
</dbReference>
<dbReference type="GO" id="GO:0071035">
    <property type="term" value="P:nuclear polyadenylation-dependent rRNA catabolic process"/>
    <property type="evidence" value="ECO:0007669"/>
    <property type="project" value="TreeGrafter"/>
</dbReference>
<dbReference type="GO" id="GO:0000175">
    <property type="term" value="F:3'-5'-RNA exonuclease activity"/>
    <property type="evidence" value="ECO:0007669"/>
    <property type="project" value="InterPro"/>
</dbReference>
<dbReference type="GO" id="GO:0071038">
    <property type="term" value="P:TRAMP-dependent tRNA surveillance pathway"/>
    <property type="evidence" value="ECO:0007669"/>
    <property type="project" value="TreeGrafter"/>
</dbReference>
<name>A0A6G1LZE2_ORBOL</name>